<accession>A0A0M6XVM7</accession>
<proteinExistence type="inferred from homology"/>
<sequence>MPSSDPVPPLPVPSDGPSVLAPNLKRRLSGVTATIARLVPLQARSIAIRATGPGLPASTPHLPLWRVALLPRRTRRVWHARRNTEMLLGLLLRGVLRKNLALMFTSASQRAHSGYTRALIARMDAVVATSARGARYLEVPATVIHHGIDTDRFAPPGDDAARAALRARLGLPDGRLVGCFGRIRHQKGTDVFVDAMLAAVARHDDVTGMVLGRATDAHRGFERELRDRIDAAGLSDRIRFCGEVPVDEVADWYRALDLFVAPQRWEGFGLTPLEAMACGVPVLATRVGAFEELLVDGETGRLVDRDDTPAMTQALDDALSDPTMLERWSAAARTHVVDDFSLEREAEALIAIYRTLLAEEGAR</sequence>
<dbReference type="EC" id="2.4.1.57" evidence="4"/>
<evidence type="ECO:0000313" key="4">
    <source>
        <dbReference type="EMBL" id="CTQ34353.1"/>
    </source>
</evidence>
<keyword evidence="5" id="KW-1185">Reference proteome</keyword>
<organism evidence="4 5">
    <name type="scientific">Jannaschia rubra</name>
    <dbReference type="NCBI Taxonomy" id="282197"/>
    <lineage>
        <taxon>Bacteria</taxon>
        <taxon>Pseudomonadati</taxon>
        <taxon>Pseudomonadota</taxon>
        <taxon>Alphaproteobacteria</taxon>
        <taxon>Rhodobacterales</taxon>
        <taxon>Roseobacteraceae</taxon>
        <taxon>Jannaschia</taxon>
    </lineage>
</organism>
<dbReference type="PANTHER" id="PTHR12526:SF640">
    <property type="entry name" value="COLANIC ACID BIOSYNTHESIS GLYCOSYLTRANSFERASE WCAL-RELATED"/>
    <property type="match status" value="1"/>
</dbReference>
<name>A0A0M6XVM7_9RHOB</name>
<evidence type="ECO:0000256" key="1">
    <source>
        <dbReference type="ARBA" id="ARBA00009481"/>
    </source>
</evidence>
<dbReference type="CDD" id="cd03801">
    <property type="entry name" value="GT4_PimA-like"/>
    <property type="match status" value="1"/>
</dbReference>
<evidence type="ECO:0000256" key="3">
    <source>
        <dbReference type="ARBA" id="ARBA00022679"/>
    </source>
</evidence>
<comment type="similarity">
    <text evidence="1">Belongs to the glycosyltransferase group 1 family. Glycosyltransferase 4 subfamily.</text>
</comment>
<gene>
    <name evidence="4" type="primary">pimB_1</name>
    <name evidence="4" type="ORF">JAN5088_03148</name>
</gene>
<keyword evidence="3 4" id="KW-0808">Transferase</keyword>
<dbReference type="PANTHER" id="PTHR12526">
    <property type="entry name" value="GLYCOSYLTRANSFERASE"/>
    <property type="match status" value="1"/>
</dbReference>
<protein>
    <submittedName>
        <fullName evidence="4">GDP-mannose-dependent alpha-(1-6)-phosphatidylinositol monomannoside mannosyltransferase</fullName>
        <ecNumber evidence="4">2.4.1.57</ecNumber>
    </submittedName>
</protein>
<dbReference type="STRING" id="282197.SAMN04488517_10883"/>
<evidence type="ECO:0000256" key="2">
    <source>
        <dbReference type="ARBA" id="ARBA00022676"/>
    </source>
</evidence>
<dbReference type="Proteomes" id="UP000048908">
    <property type="component" value="Unassembled WGS sequence"/>
</dbReference>
<dbReference type="GO" id="GO:0016757">
    <property type="term" value="F:glycosyltransferase activity"/>
    <property type="evidence" value="ECO:0007669"/>
    <property type="project" value="UniProtKB-KW"/>
</dbReference>
<dbReference type="SUPFAM" id="SSF53756">
    <property type="entry name" value="UDP-Glycosyltransferase/glycogen phosphorylase"/>
    <property type="match status" value="1"/>
</dbReference>
<reference evidence="4 5" key="1">
    <citation type="submission" date="2015-07" db="EMBL/GenBank/DDBJ databases">
        <authorList>
            <person name="Noorani M."/>
        </authorList>
    </citation>
    <scope>NUCLEOTIDE SEQUENCE [LARGE SCALE GENOMIC DNA]</scope>
    <source>
        <strain evidence="4 5">CECT 5088</strain>
    </source>
</reference>
<evidence type="ECO:0000313" key="5">
    <source>
        <dbReference type="Proteomes" id="UP000048908"/>
    </source>
</evidence>
<dbReference type="AlphaFoldDB" id="A0A0M6XVM7"/>
<keyword evidence="2 4" id="KW-0328">Glycosyltransferase</keyword>
<dbReference type="Gene3D" id="3.40.50.2000">
    <property type="entry name" value="Glycogen Phosphorylase B"/>
    <property type="match status" value="2"/>
</dbReference>
<dbReference type="Pfam" id="PF13692">
    <property type="entry name" value="Glyco_trans_1_4"/>
    <property type="match status" value="1"/>
</dbReference>
<dbReference type="EMBL" id="CXPG01000021">
    <property type="protein sequence ID" value="CTQ34353.1"/>
    <property type="molecule type" value="Genomic_DNA"/>
</dbReference>